<protein>
    <submittedName>
        <fullName evidence="2">Uncharacterized protein</fullName>
    </submittedName>
</protein>
<gene>
    <name evidence="2" type="ORF">BCR33DRAFT_784297</name>
</gene>
<keyword evidence="3" id="KW-1185">Reference proteome</keyword>
<reference evidence="2 3" key="1">
    <citation type="submission" date="2016-07" db="EMBL/GenBank/DDBJ databases">
        <title>Pervasive Adenine N6-methylation of Active Genes in Fungi.</title>
        <authorList>
            <consortium name="DOE Joint Genome Institute"/>
            <person name="Mondo S.J."/>
            <person name="Dannebaum R.O."/>
            <person name="Kuo R.C."/>
            <person name="Labutti K."/>
            <person name="Haridas S."/>
            <person name="Kuo A."/>
            <person name="Salamov A."/>
            <person name="Ahrendt S.R."/>
            <person name="Lipzen A."/>
            <person name="Sullivan W."/>
            <person name="Andreopoulos W.B."/>
            <person name="Clum A."/>
            <person name="Lindquist E."/>
            <person name="Daum C."/>
            <person name="Ramamoorthy G.K."/>
            <person name="Gryganskyi A."/>
            <person name="Culley D."/>
            <person name="Magnuson J.K."/>
            <person name="James T.Y."/>
            <person name="O'Malley M.A."/>
            <person name="Stajich J.E."/>
            <person name="Spatafora J.W."/>
            <person name="Visel A."/>
            <person name="Grigoriev I.V."/>
        </authorList>
    </citation>
    <scope>NUCLEOTIDE SEQUENCE [LARGE SCALE GENOMIC DNA]</scope>
    <source>
        <strain evidence="2 3">JEL800</strain>
    </source>
</reference>
<evidence type="ECO:0000256" key="1">
    <source>
        <dbReference type="SAM" id="Phobius"/>
    </source>
</evidence>
<feature type="transmembrane region" description="Helical" evidence="1">
    <location>
        <begin position="39"/>
        <end position="56"/>
    </location>
</feature>
<name>A0A1Y2CEN7_9FUNG</name>
<dbReference type="AlphaFoldDB" id="A0A1Y2CEN7"/>
<keyword evidence="1" id="KW-1133">Transmembrane helix</keyword>
<evidence type="ECO:0000313" key="2">
    <source>
        <dbReference type="EMBL" id="ORY45521.1"/>
    </source>
</evidence>
<keyword evidence="1" id="KW-0472">Membrane</keyword>
<comment type="caution">
    <text evidence="2">The sequence shown here is derived from an EMBL/GenBank/DDBJ whole genome shotgun (WGS) entry which is preliminary data.</text>
</comment>
<dbReference type="OrthoDB" id="2140974at2759"/>
<dbReference type="Proteomes" id="UP000193642">
    <property type="component" value="Unassembled WGS sequence"/>
</dbReference>
<organism evidence="2 3">
    <name type="scientific">Rhizoclosmatium globosum</name>
    <dbReference type="NCBI Taxonomy" id="329046"/>
    <lineage>
        <taxon>Eukaryota</taxon>
        <taxon>Fungi</taxon>
        <taxon>Fungi incertae sedis</taxon>
        <taxon>Chytridiomycota</taxon>
        <taxon>Chytridiomycota incertae sedis</taxon>
        <taxon>Chytridiomycetes</taxon>
        <taxon>Chytridiales</taxon>
        <taxon>Chytriomycetaceae</taxon>
        <taxon>Rhizoclosmatium</taxon>
    </lineage>
</organism>
<accession>A0A1Y2CEN7</accession>
<feature type="transmembrane region" description="Helical" evidence="1">
    <location>
        <begin position="6"/>
        <end position="27"/>
    </location>
</feature>
<sequence>MSHRQYGFALVPAWLSFLLILVVLPAVHFHALQSELPSWQIATIGILIFASIPLMFPCEDWTSDLMVKGLFAENFIYYTLAIAFFPKSMTSKWSFKEYMEFMITAENESVRRYDAKVLGEDNAVKSTRLGEFCLTVGYSWSLEPSKQSILMEAAALS</sequence>
<dbReference type="EMBL" id="MCGO01000019">
    <property type="protein sequence ID" value="ORY45521.1"/>
    <property type="molecule type" value="Genomic_DNA"/>
</dbReference>
<keyword evidence="1" id="KW-0812">Transmembrane</keyword>
<evidence type="ECO:0000313" key="3">
    <source>
        <dbReference type="Proteomes" id="UP000193642"/>
    </source>
</evidence>
<proteinExistence type="predicted"/>